<keyword evidence="12" id="KW-1185">Reference proteome</keyword>
<dbReference type="PANTHER" id="PTHR30562:SF1">
    <property type="entry name" value="UVRABC SYSTEM PROTEIN C"/>
    <property type="match status" value="1"/>
</dbReference>
<dbReference type="GO" id="GO:0006289">
    <property type="term" value="P:nucleotide-excision repair"/>
    <property type="evidence" value="ECO:0007669"/>
    <property type="project" value="UniProtKB-UniRule"/>
</dbReference>
<name>A0AA48KAZ4_9BACT</name>
<dbReference type="HAMAP" id="MF_00203">
    <property type="entry name" value="UvrC"/>
    <property type="match status" value="1"/>
</dbReference>
<evidence type="ECO:0000313" key="12">
    <source>
        <dbReference type="Proteomes" id="UP001238179"/>
    </source>
</evidence>
<evidence type="ECO:0000259" key="9">
    <source>
        <dbReference type="PROSITE" id="PS50164"/>
    </source>
</evidence>
<evidence type="ECO:0000256" key="1">
    <source>
        <dbReference type="ARBA" id="ARBA00022490"/>
    </source>
</evidence>
<dbReference type="SUPFAM" id="SSF47781">
    <property type="entry name" value="RuvA domain 2-like"/>
    <property type="match status" value="1"/>
</dbReference>
<comment type="similarity">
    <text evidence="7">Belongs to the UvrC family.</text>
</comment>
<dbReference type="Gene3D" id="3.40.1440.10">
    <property type="entry name" value="GIY-YIG endonuclease"/>
    <property type="match status" value="1"/>
</dbReference>
<dbReference type="GO" id="GO:0009381">
    <property type="term" value="F:excinuclease ABC activity"/>
    <property type="evidence" value="ECO:0007669"/>
    <property type="project" value="UniProtKB-UniRule"/>
</dbReference>
<dbReference type="InterPro" id="IPR010994">
    <property type="entry name" value="RuvA_2-like"/>
</dbReference>
<keyword evidence="1 7" id="KW-0963">Cytoplasm</keyword>
<dbReference type="AlphaFoldDB" id="A0AA48KAZ4"/>
<dbReference type="PROSITE" id="PS50164">
    <property type="entry name" value="GIY_YIG"/>
    <property type="match status" value="1"/>
</dbReference>
<comment type="subunit">
    <text evidence="7">Interacts with UvrB in an incision complex.</text>
</comment>
<dbReference type="Pfam" id="PF02151">
    <property type="entry name" value="UVR"/>
    <property type="match status" value="1"/>
</dbReference>
<keyword evidence="3 7" id="KW-0228">DNA excision</keyword>
<dbReference type="GO" id="GO:0009380">
    <property type="term" value="C:excinuclease repair complex"/>
    <property type="evidence" value="ECO:0007669"/>
    <property type="project" value="InterPro"/>
</dbReference>
<gene>
    <name evidence="7 11" type="primary">uvrC</name>
    <name evidence="11" type="ORF">METEAL_29810</name>
</gene>
<reference evidence="12" key="1">
    <citation type="journal article" date="2023" name="Int. J. Syst. Evol. Microbiol.">
        <title>Mesoterricola silvestris gen. nov., sp. nov., Mesoterricola sediminis sp. nov., Geothrix oryzae sp. nov., Geothrix edaphica sp. nov., Geothrix rubra sp. nov., and Geothrix limicola sp. nov., six novel members of Acidobacteriota isolated from soils.</title>
        <authorList>
            <person name="Itoh H."/>
            <person name="Sugisawa Y."/>
            <person name="Mise K."/>
            <person name="Xu Z."/>
            <person name="Kuniyasu M."/>
            <person name="Ushijima N."/>
            <person name="Kawano K."/>
            <person name="Kobayashi E."/>
            <person name="Shiratori Y."/>
            <person name="Masuda Y."/>
            <person name="Senoo K."/>
        </authorList>
    </citation>
    <scope>NUCLEOTIDE SEQUENCE [LARGE SCALE GENOMIC DNA]</scope>
    <source>
        <strain evidence="12">W79</strain>
    </source>
</reference>
<evidence type="ECO:0000256" key="4">
    <source>
        <dbReference type="ARBA" id="ARBA00022881"/>
    </source>
</evidence>
<dbReference type="PROSITE" id="PS50151">
    <property type="entry name" value="UVR"/>
    <property type="match status" value="1"/>
</dbReference>
<dbReference type="InterPro" id="IPR047296">
    <property type="entry name" value="GIY-YIG_UvrC_Cho"/>
</dbReference>
<feature type="domain" description="UvrC family homology region profile" evidence="10">
    <location>
        <begin position="275"/>
        <end position="496"/>
    </location>
</feature>
<dbReference type="InterPro" id="IPR001162">
    <property type="entry name" value="UvrC_RNase_H_dom"/>
</dbReference>
<dbReference type="Pfam" id="PF01541">
    <property type="entry name" value="GIY-YIG"/>
    <property type="match status" value="1"/>
</dbReference>
<proteinExistence type="inferred from homology"/>
<evidence type="ECO:0000259" key="10">
    <source>
        <dbReference type="PROSITE" id="PS50165"/>
    </source>
</evidence>
<dbReference type="Pfam" id="PF14520">
    <property type="entry name" value="HHH_5"/>
    <property type="match status" value="1"/>
</dbReference>
<dbReference type="SUPFAM" id="SSF82771">
    <property type="entry name" value="GIY-YIG endonuclease"/>
    <property type="match status" value="1"/>
</dbReference>
<dbReference type="InterPro" id="IPR036876">
    <property type="entry name" value="UVR_dom_sf"/>
</dbReference>
<feature type="domain" description="GIY-YIG" evidence="9">
    <location>
        <begin position="36"/>
        <end position="114"/>
    </location>
</feature>
<dbReference type="EMBL" id="AP027080">
    <property type="protein sequence ID" value="BDU73807.1"/>
    <property type="molecule type" value="Genomic_DNA"/>
</dbReference>
<keyword evidence="5 7" id="KW-0234">DNA repair</keyword>
<comment type="function">
    <text evidence="7">The UvrABC repair system catalyzes the recognition and processing of DNA lesions. UvrC both incises the 5' and 3' sides of the lesion. The N-terminal half is responsible for the 3' incision and the C-terminal half is responsible for the 5' incision.</text>
</comment>
<evidence type="ECO:0000256" key="3">
    <source>
        <dbReference type="ARBA" id="ARBA00022769"/>
    </source>
</evidence>
<evidence type="ECO:0000256" key="2">
    <source>
        <dbReference type="ARBA" id="ARBA00022763"/>
    </source>
</evidence>
<keyword evidence="6 7" id="KW-0742">SOS response</keyword>
<dbReference type="InterPro" id="IPR000305">
    <property type="entry name" value="GIY-YIG_endonuc"/>
</dbReference>
<keyword evidence="2 7" id="KW-0227">DNA damage</keyword>
<dbReference type="InterPro" id="IPR001943">
    <property type="entry name" value="UVR_dom"/>
</dbReference>
<dbReference type="Pfam" id="PF22920">
    <property type="entry name" value="UvrC_RNaseH"/>
    <property type="match status" value="1"/>
</dbReference>
<organism evidence="11 12">
    <name type="scientific">Mesoterricola silvestris</name>
    <dbReference type="NCBI Taxonomy" id="2927979"/>
    <lineage>
        <taxon>Bacteria</taxon>
        <taxon>Pseudomonadati</taxon>
        <taxon>Acidobacteriota</taxon>
        <taxon>Holophagae</taxon>
        <taxon>Holophagales</taxon>
        <taxon>Holophagaceae</taxon>
        <taxon>Mesoterricola</taxon>
    </lineage>
</organism>
<dbReference type="GO" id="GO:0009432">
    <property type="term" value="P:SOS response"/>
    <property type="evidence" value="ECO:0007669"/>
    <property type="project" value="UniProtKB-UniRule"/>
</dbReference>
<dbReference type="Pfam" id="PF08459">
    <property type="entry name" value="UvrC_RNaseH_dom"/>
    <property type="match status" value="1"/>
</dbReference>
<dbReference type="NCBIfam" id="TIGR00194">
    <property type="entry name" value="uvrC"/>
    <property type="match status" value="1"/>
</dbReference>
<dbReference type="KEGG" id="msil:METEAL_29810"/>
<evidence type="ECO:0000256" key="5">
    <source>
        <dbReference type="ARBA" id="ARBA00023204"/>
    </source>
</evidence>
<dbReference type="SUPFAM" id="SSF46600">
    <property type="entry name" value="C-terminal UvrC-binding domain of UvrB"/>
    <property type="match status" value="1"/>
</dbReference>
<keyword evidence="4 7" id="KW-0267">Excision nuclease</keyword>
<dbReference type="InterPro" id="IPR050066">
    <property type="entry name" value="UvrABC_protein_C"/>
</dbReference>
<accession>A0AA48KAZ4</accession>
<dbReference type="InterPro" id="IPR035901">
    <property type="entry name" value="GIY-YIG_endonuc_sf"/>
</dbReference>
<comment type="subcellular location">
    <subcellularLocation>
        <location evidence="7">Cytoplasm</location>
    </subcellularLocation>
</comment>
<evidence type="ECO:0000256" key="7">
    <source>
        <dbReference type="HAMAP-Rule" id="MF_00203"/>
    </source>
</evidence>
<dbReference type="Gene3D" id="1.10.150.20">
    <property type="entry name" value="5' to 3' exonuclease, C-terminal subdomain"/>
    <property type="match status" value="1"/>
</dbReference>
<evidence type="ECO:0000259" key="8">
    <source>
        <dbReference type="PROSITE" id="PS50151"/>
    </source>
</evidence>
<sequence length="620" mass="70582">MPRAGPRFPVEFPMASTRSNADRSPFLQRKLADLPTRPGVYLYRDKEANLLYVGKAKVLRNRVKSYFQSKHLDAKTRRLVSRIWDLEFIVCETELEALVLENNLIREHRPPYNIMLRDDKSYPYVKLTWKDPFPQVFVTRKVKKDGSLYFGPFFPASTAYRTAELAYRFFQIRDCDIDIDGKRGRACMKYQLHRCTAPCIAAVTQEAYREQAKEARLFLEGKRDELKARLEEAMWKASEHSAFEQAAQYRDTLNQVDAWFNRQKAATVDQEDTDYYGSAVLDGRACVHRLEMREGRMVGRREYVLEDVEAFDGAVLSEVLKRIYAEEPVPGRILVEVEPEDAELLREWLGSMRGAKPHLAVPQRGDKVDLLTMAQENARLALERKFEPARLNQAVLEGLQAFLGLAHLPRRMECFDISHGQGREVVASCVVFTDGVPDRKNYRRFKVTNEQNDDFANMAEVVGRRYKRLRDEGKDLPDLVLIDGGLGQLHAAESALAALGLDQLERASLAKKEELVYRPGTSEPLRIPRTSPVIQLLQRIRDEAHRFAITYHRTLRAKRTLQTELTTIPGVGAATAKKLLQAFGSVTAVREAEEAALVEKAGRAAANRVLAWRAGESPGS</sequence>
<dbReference type="GO" id="GO:0003677">
    <property type="term" value="F:DNA binding"/>
    <property type="evidence" value="ECO:0007669"/>
    <property type="project" value="UniProtKB-UniRule"/>
</dbReference>
<evidence type="ECO:0000256" key="6">
    <source>
        <dbReference type="ARBA" id="ARBA00023236"/>
    </source>
</evidence>
<dbReference type="PANTHER" id="PTHR30562">
    <property type="entry name" value="UVRC/OXIDOREDUCTASE"/>
    <property type="match status" value="1"/>
</dbReference>
<dbReference type="Gene3D" id="4.10.860.10">
    <property type="entry name" value="UVR domain"/>
    <property type="match status" value="1"/>
</dbReference>
<dbReference type="InterPro" id="IPR038476">
    <property type="entry name" value="UvrC_RNase_H_dom_sf"/>
</dbReference>
<dbReference type="Proteomes" id="UP001238179">
    <property type="component" value="Chromosome"/>
</dbReference>
<protein>
    <recommendedName>
        <fullName evidence="7">UvrABC system protein C</fullName>
        <shortName evidence="7">Protein UvrC</shortName>
    </recommendedName>
    <alternativeName>
        <fullName evidence="7">Excinuclease ABC subunit C</fullName>
    </alternativeName>
</protein>
<dbReference type="NCBIfam" id="NF001824">
    <property type="entry name" value="PRK00558.1-5"/>
    <property type="match status" value="1"/>
</dbReference>
<feature type="domain" description="UVR" evidence="8">
    <location>
        <begin position="224"/>
        <end position="259"/>
    </location>
</feature>
<dbReference type="Gene3D" id="3.30.420.340">
    <property type="entry name" value="UvrC, RNAse H endonuclease domain"/>
    <property type="match status" value="1"/>
</dbReference>
<evidence type="ECO:0000313" key="11">
    <source>
        <dbReference type="EMBL" id="BDU73807.1"/>
    </source>
</evidence>
<dbReference type="PROSITE" id="PS50165">
    <property type="entry name" value="UVRC"/>
    <property type="match status" value="1"/>
</dbReference>
<dbReference type="CDD" id="cd10434">
    <property type="entry name" value="GIY-YIG_UvrC_Cho"/>
    <property type="match status" value="1"/>
</dbReference>
<dbReference type="GO" id="GO:0005737">
    <property type="term" value="C:cytoplasm"/>
    <property type="evidence" value="ECO:0007669"/>
    <property type="project" value="UniProtKB-SubCell"/>
</dbReference>
<dbReference type="SMART" id="SM00465">
    <property type="entry name" value="GIYc"/>
    <property type="match status" value="1"/>
</dbReference>
<dbReference type="InterPro" id="IPR004791">
    <property type="entry name" value="UvrC"/>
</dbReference>
<dbReference type="FunFam" id="3.40.1440.10:FF:000001">
    <property type="entry name" value="UvrABC system protein C"/>
    <property type="match status" value="1"/>
</dbReference>